<sequence length="925" mass="105878">MLLPKVLTLFLLALHQLCFVNAFTDYLLKKCHQSGFCHRNREYSGNIAKSFNHYYSLNEDSLKYSEAENVLHGIVEKLIPSKNADDITINLPFTLRFMQEGTSVRFTIDEERAPTENLPDYISLRRYNETSKWAFDEHAPLSADFASVKKGHSWFRSDKVTFLNKAGTLKIEILRKSFLLNIYYNGRLSLVINDRSFLNIEHLRSKEENFKNLLPEESSFNMFKDSFEYSKDDTLPFGPESIAVDFTFKNYENLYGIPEHADSLRLRDTSEDEPYRLFNVDVFEYTVKSTSPMYGSIPFMLATNPRSSVGLFWVNAADTWIDIKYDRHDSKTHWISESGIVDVVLFFGDTPADILEAYTELTGRSVLPSLASIGYHQCRWNYNDELDVLTVDSEMDRAHIPYDYIWLDLEYTDEKKFFTWNPSAFPDPERLLGRLKRLGRQLVILIDPHIKTGYEISKAIIERGAAVRDPLQGTFFGECWPGTSVWIDTFSRNAQILWSSFLKTLVSATNLHIWNDMNEPSIFSGPETTAPKDLLHEGGFEERSVHNVYGLTVHETTYHSMKEIFSGEDLRPFILTRAFFAGSQRTAATWTGDNVANWNYLGISIPMCLSNNIVGMPFIGADIAGFSGDPEPELLIRWYQAGLWYPFFRGHAHIDTKRREPYLLEEPVKSLVRDAIQLRYSLLPTLYTAFQKTSTSGVPIMKPMFFEKPNFCQLYGVDDQFYIGDTGILVKPVVEKGITQVEFLLAPGIYYDLFTLEPFITSYEEPEKYSVAADLGKIPALLEGGHIIVKRDNYRRSAKLLRNDPFTLVIAPNRNADAVGEIYVDDGETFAYQRGIYLKSVFQLKNGKIITCVPEHVPPNQEFVGTTTINRINVALDGNDVSIKDTVNITQGAECRIATVTKKRPNTAIIENVQLRFNESWTINF</sequence>
<dbReference type="CDD" id="cd14752">
    <property type="entry name" value="GH31_N"/>
    <property type="match status" value="1"/>
</dbReference>
<keyword evidence="6" id="KW-0256">Endoplasmic reticulum</keyword>
<evidence type="ECO:0000259" key="12">
    <source>
        <dbReference type="Pfam" id="PF01055"/>
    </source>
</evidence>
<dbReference type="GO" id="GO:0006491">
    <property type="term" value="P:N-glycan processing"/>
    <property type="evidence" value="ECO:0007669"/>
    <property type="project" value="TreeGrafter"/>
</dbReference>
<feature type="signal peptide" evidence="11">
    <location>
        <begin position="1"/>
        <end position="22"/>
    </location>
</feature>
<dbReference type="Pfam" id="PF01055">
    <property type="entry name" value="Glyco_hydro_31_2nd"/>
    <property type="match status" value="1"/>
</dbReference>
<dbReference type="InterPro" id="IPR000322">
    <property type="entry name" value="Glyco_hydro_31_TIM"/>
</dbReference>
<dbReference type="Proteomes" id="UP000509704">
    <property type="component" value="Chromosome 2"/>
</dbReference>
<gene>
    <name evidence="15" type="ORF">HG535_0B03220</name>
</gene>
<dbReference type="SUPFAM" id="SSF51445">
    <property type="entry name" value="(Trans)glycosidases"/>
    <property type="match status" value="1"/>
</dbReference>
<dbReference type="PANTHER" id="PTHR22762">
    <property type="entry name" value="ALPHA-GLUCOSIDASE"/>
    <property type="match status" value="1"/>
</dbReference>
<evidence type="ECO:0000256" key="11">
    <source>
        <dbReference type="SAM" id="SignalP"/>
    </source>
</evidence>
<dbReference type="InterPro" id="IPR048395">
    <property type="entry name" value="Glyco_hydro_31_C"/>
</dbReference>
<dbReference type="SUPFAM" id="SSF51011">
    <property type="entry name" value="Glycosyl hydrolase domain"/>
    <property type="match status" value="1"/>
</dbReference>
<evidence type="ECO:0000256" key="4">
    <source>
        <dbReference type="ARBA" id="ARBA00022729"/>
    </source>
</evidence>
<evidence type="ECO:0000256" key="7">
    <source>
        <dbReference type="ARBA" id="ARBA00023180"/>
    </source>
</evidence>
<dbReference type="InterPro" id="IPR017853">
    <property type="entry name" value="GH"/>
</dbReference>
<evidence type="ECO:0000256" key="1">
    <source>
        <dbReference type="ARBA" id="ARBA00004240"/>
    </source>
</evidence>
<dbReference type="KEGG" id="zmk:HG535_0B03220"/>
<accession>A0A7H9AYK4</accession>
<dbReference type="GO" id="GO:0005975">
    <property type="term" value="P:carbohydrate metabolic process"/>
    <property type="evidence" value="ECO:0007669"/>
    <property type="project" value="InterPro"/>
</dbReference>
<dbReference type="OrthoDB" id="1334205at2759"/>
<evidence type="ECO:0000256" key="9">
    <source>
        <dbReference type="ARBA" id="ARBA00042895"/>
    </source>
</evidence>
<dbReference type="Pfam" id="PF21365">
    <property type="entry name" value="Glyco_hydro_31_3rd"/>
    <property type="match status" value="1"/>
</dbReference>
<feature type="domain" description="Glycoside hydrolase family 31 TIM barrel" evidence="12">
    <location>
        <begin position="367"/>
        <end position="689"/>
    </location>
</feature>
<keyword evidence="7" id="KW-0325">Glycoprotein</keyword>
<evidence type="ECO:0000256" key="6">
    <source>
        <dbReference type="ARBA" id="ARBA00022824"/>
    </source>
</evidence>
<comment type="similarity">
    <text evidence="3 10">Belongs to the glycosyl hydrolase 31 family.</text>
</comment>
<dbReference type="GO" id="GO:0017177">
    <property type="term" value="C:glucosidase II complex"/>
    <property type="evidence" value="ECO:0007669"/>
    <property type="project" value="TreeGrafter"/>
</dbReference>
<proteinExistence type="inferred from homology"/>
<evidence type="ECO:0000313" key="16">
    <source>
        <dbReference type="Proteomes" id="UP000509704"/>
    </source>
</evidence>
<dbReference type="EMBL" id="CP058605">
    <property type="protein sequence ID" value="QLG71283.1"/>
    <property type="molecule type" value="Genomic_DNA"/>
</dbReference>
<dbReference type="PANTHER" id="PTHR22762:SF54">
    <property type="entry name" value="BCDNA.GH04962"/>
    <property type="match status" value="1"/>
</dbReference>
<dbReference type="InterPro" id="IPR013780">
    <property type="entry name" value="Glyco_hydro_b"/>
</dbReference>
<name>A0A7H9AYK4_ZYGMR</name>
<dbReference type="Gene3D" id="2.60.40.1760">
    <property type="entry name" value="glycosyl hydrolase (family 31)"/>
    <property type="match status" value="1"/>
</dbReference>
<dbReference type="Pfam" id="PF13802">
    <property type="entry name" value="Gal_mutarotas_2"/>
    <property type="match status" value="1"/>
</dbReference>
<protein>
    <recommendedName>
        <fullName evidence="9">Glucosidase II subunit alpha</fullName>
    </recommendedName>
</protein>
<evidence type="ECO:0000259" key="14">
    <source>
        <dbReference type="Pfam" id="PF21365"/>
    </source>
</evidence>
<keyword evidence="16" id="KW-1185">Reference proteome</keyword>
<evidence type="ECO:0000256" key="2">
    <source>
        <dbReference type="ARBA" id="ARBA00004833"/>
    </source>
</evidence>
<evidence type="ECO:0000259" key="13">
    <source>
        <dbReference type="Pfam" id="PF13802"/>
    </source>
</evidence>
<feature type="domain" description="Glycoside hydrolase family 31 N-terminal" evidence="13">
    <location>
        <begin position="94"/>
        <end position="322"/>
    </location>
</feature>
<reference evidence="15 16" key="1">
    <citation type="submission" date="2020-07" db="EMBL/GenBank/DDBJ databases">
        <title>The yeast mating-type switching endonuclease HO is a domesticated member of an unorthodox homing genetic element family.</title>
        <authorList>
            <person name="Coughlan A.Y."/>
            <person name="Lombardi L."/>
            <person name="Braun-Galleani S."/>
            <person name="Martos A.R."/>
            <person name="Galeote V."/>
            <person name="Bigey F."/>
            <person name="Dequin S."/>
            <person name="Byrne K.P."/>
            <person name="Wolfe K.H."/>
        </authorList>
    </citation>
    <scope>NUCLEOTIDE SEQUENCE [LARGE SCALE GENOMIC DNA]</scope>
    <source>
        <strain evidence="15 16">NRRL Y-6702</strain>
    </source>
</reference>
<dbReference type="RefSeq" id="XP_037143011.1">
    <property type="nucleotide sequence ID" value="XM_037287116.1"/>
</dbReference>
<feature type="chain" id="PRO_5028955880" description="Glucosidase II subunit alpha" evidence="11">
    <location>
        <begin position="23"/>
        <end position="925"/>
    </location>
</feature>
<dbReference type="GO" id="GO:0030246">
    <property type="term" value="F:carbohydrate binding"/>
    <property type="evidence" value="ECO:0007669"/>
    <property type="project" value="InterPro"/>
</dbReference>
<keyword evidence="5 10" id="KW-0378">Hydrolase</keyword>
<dbReference type="GO" id="GO:0090599">
    <property type="term" value="F:alpha-glucosidase activity"/>
    <property type="evidence" value="ECO:0007669"/>
    <property type="project" value="TreeGrafter"/>
</dbReference>
<keyword evidence="4 11" id="KW-0732">Signal</keyword>
<organism evidence="15 16">
    <name type="scientific">Zygotorulaspora mrakii</name>
    <name type="common">Zygosaccharomyces mrakii</name>
    <dbReference type="NCBI Taxonomy" id="42260"/>
    <lineage>
        <taxon>Eukaryota</taxon>
        <taxon>Fungi</taxon>
        <taxon>Dikarya</taxon>
        <taxon>Ascomycota</taxon>
        <taxon>Saccharomycotina</taxon>
        <taxon>Saccharomycetes</taxon>
        <taxon>Saccharomycetales</taxon>
        <taxon>Saccharomycetaceae</taxon>
        <taxon>Zygotorulaspora</taxon>
    </lineage>
</organism>
<comment type="pathway">
    <text evidence="2">Glycan metabolism; N-glycan metabolism.</text>
</comment>
<evidence type="ECO:0000256" key="5">
    <source>
        <dbReference type="ARBA" id="ARBA00022801"/>
    </source>
</evidence>
<dbReference type="CDD" id="cd06603">
    <property type="entry name" value="GH31_GANC_GANAB_alpha"/>
    <property type="match status" value="1"/>
</dbReference>
<evidence type="ECO:0000256" key="8">
    <source>
        <dbReference type="ARBA" id="ARBA00023295"/>
    </source>
</evidence>
<dbReference type="InterPro" id="IPR011013">
    <property type="entry name" value="Gal_mutarotase_sf_dom"/>
</dbReference>
<dbReference type="AlphaFoldDB" id="A0A7H9AYK4"/>
<evidence type="ECO:0000313" key="15">
    <source>
        <dbReference type="EMBL" id="QLG71283.1"/>
    </source>
</evidence>
<dbReference type="GeneID" id="59234944"/>
<evidence type="ECO:0000256" key="3">
    <source>
        <dbReference type="ARBA" id="ARBA00007806"/>
    </source>
</evidence>
<dbReference type="InterPro" id="IPR025887">
    <property type="entry name" value="Glyco_hydro_31_N_dom"/>
</dbReference>
<feature type="domain" description="Glycosyl hydrolase family 31 C-terminal" evidence="14">
    <location>
        <begin position="697"/>
        <end position="788"/>
    </location>
</feature>
<dbReference type="Gene3D" id="2.60.40.1180">
    <property type="entry name" value="Golgi alpha-mannosidase II"/>
    <property type="match status" value="2"/>
</dbReference>
<keyword evidence="8 10" id="KW-0326">Glycosidase</keyword>
<dbReference type="Gene3D" id="3.20.20.80">
    <property type="entry name" value="Glycosidases"/>
    <property type="match status" value="2"/>
</dbReference>
<dbReference type="SUPFAM" id="SSF74650">
    <property type="entry name" value="Galactose mutarotase-like"/>
    <property type="match status" value="1"/>
</dbReference>
<evidence type="ECO:0000256" key="10">
    <source>
        <dbReference type="RuleBase" id="RU361185"/>
    </source>
</evidence>
<comment type="subcellular location">
    <subcellularLocation>
        <location evidence="1">Endoplasmic reticulum</location>
    </subcellularLocation>
</comment>